<dbReference type="Proteomes" id="UP001164746">
    <property type="component" value="Chromosome 1"/>
</dbReference>
<dbReference type="EMBL" id="CP111012">
    <property type="protein sequence ID" value="WAQ93554.1"/>
    <property type="molecule type" value="Genomic_DNA"/>
</dbReference>
<name>A0ABY7D7A2_MYAAR</name>
<organism evidence="2 3">
    <name type="scientific">Mya arenaria</name>
    <name type="common">Soft-shell clam</name>
    <dbReference type="NCBI Taxonomy" id="6604"/>
    <lineage>
        <taxon>Eukaryota</taxon>
        <taxon>Metazoa</taxon>
        <taxon>Spiralia</taxon>
        <taxon>Lophotrochozoa</taxon>
        <taxon>Mollusca</taxon>
        <taxon>Bivalvia</taxon>
        <taxon>Autobranchia</taxon>
        <taxon>Heteroconchia</taxon>
        <taxon>Euheterodonta</taxon>
        <taxon>Imparidentia</taxon>
        <taxon>Neoheterodontei</taxon>
        <taxon>Myida</taxon>
        <taxon>Myoidea</taxon>
        <taxon>Myidae</taxon>
        <taxon>Mya</taxon>
    </lineage>
</organism>
<dbReference type="InterPro" id="IPR002110">
    <property type="entry name" value="Ankyrin_rpt"/>
</dbReference>
<evidence type="ECO:0000313" key="3">
    <source>
        <dbReference type="Proteomes" id="UP001164746"/>
    </source>
</evidence>
<evidence type="ECO:0000313" key="2">
    <source>
        <dbReference type="EMBL" id="WAQ93554.1"/>
    </source>
</evidence>
<dbReference type="PROSITE" id="PS50088">
    <property type="entry name" value="ANK_REPEAT"/>
    <property type="match status" value="1"/>
</dbReference>
<keyword evidence="1" id="KW-0040">ANK repeat</keyword>
<keyword evidence="3" id="KW-1185">Reference proteome</keyword>
<dbReference type="Gene3D" id="1.25.40.20">
    <property type="entry name" value="Ankyrin repeat-containing domain"/>
    <property type="match status" value="1"/>
</dbReference>
<accession>A0ABY7D7A2</accession>
<dbReference type="InterPro" id="IPR036770">
    <property type="entry name" value="Ankyrin_rpt-contain_sf"/>
</dbReference>
<feature type="non-terminal residue" evidence="2">
    <location>
        <position position="1"/>
    </location>
</feature>
<dbReference type="SUPFAM" id="SSF48403">
    <property type="entry name" value="Ankyrin repeat"/>
    <property type="match status" value="1"/>
</dbReference>
<protein>
    <submittedName>
        <fullName evidence="2">Uncharacterized protein</fullName>
    </submittedName>
</protein>
<sequence>MPGTRTAYEPGHKEACMNLIERLYYNVNSKIPSNGLTLFLCACLSGDKELIMFMLKRGADVRHTTNVGDTALYLATFGVLSHLEAAKLLEIPMPNPHVWDIVDHHTPPHISLGLQSPQRKHLIESTRRMMSPR</sequence>
<dbReference type="Pfam" id="PF12796">
    <property type="entry name" value="Ank_2"/>
    <property type="match status" value="1"/>
</dbReference>
<reference evidence="2" key="1">
    <citation type="submission" date="2022-11" db="EMBL/GenBank/DDBJ databases">
        <title>Centuries of genome instability and evolution in soft-shell clam transmissible cancer (bioRxiv).</title>
        <authorList>
            <person name="Hart S.F.M."/>
            <person name="Yonemitsu M.A."/>
            <person name="Giersch R.M."/>
            <person name="Beal B.F."/>
            <person name="Arriagada G."/>
            <person name="Davis B.W."/>
            <person name="Ostrander E.A."/>
            <person name="Goff S.P."/>
            <person name="Metzger M.J."/>
        </authorList>
    </citation>
    <scope>NUCLEOTIDE SEQUENCE</scope>
    <source>
        <strain evidence="2">MELC-2E11</strain>
        <tissue evidence="2">Siphon/mantle</tissue>
    </source>
</reference>
<evidence type="ECO:0000256" key="1">
    <source>
        <dbReference type="PROSITE-ProRule" id="PRU00023"/>
    </source>
</evidence>
<gene>
    <name evidence="2" type="ORF">MAR_006025</name>
</gene>
<feature type="repeat" description="ANK" evidence="1">
    <location>
        <begin position="34"/>
        <end position="66"/>
    </location>
</feature>
<proteinExistence type="predicted"/>